<dbReference type="RefSeq" id="WP_316262768.1">
    <property type="nucleotide sequence ID" value="NZ_CACRSW010000031.1"/>
</dbReference>
<dbReference type="EMBL" id="CACRSW010000031">
    <property type="protein sequence ID" value="VYT19323.1"/>
    <property type="molecule type" value="Genomic_DNA"/>
</dbReference>
<organism evidence="1">
    <name type="scientific">Anaerococcus vaginalis</name>
    <dbReference type="NCBI Taxonomy" id="33037"/>
    <lineage>
        <taxon>Bacteria</taxon>
        <taxon>Bacillati</taxon>
        <taxon>Bacillota</taxon>
        <taxon>Tissierellia</taxon>
        <taxon>Tissierellales</taxon>
        <taxon>Peptoniphilaceae</taxon>
        <taxon>Anaerococcus</taxon>
    </lineage>
</organism>
<dbReference type="AlphaFoldDB" id="A0A6N2UQL6"/>
<name>A0A6N2UQL6_9FIRM</name>
<proteinExistence type="predicted"/>
<protein>
    <recommendedName>
        <fullName evidence="2">Mu-like prophage protein Com</fullName>
    </recommendedName>
</protein>
<gene>
    <name evidence="1" type="ORF">AVLFYP127_01212</name>
</gene>
<evidence type="ECO:0000313" key="1">
    <source>
        <dbReference type="EMBL" id="VYT19323.1"/>
    </source>
</evidence>
<accession>A0A6N2UQL6</accession>
<reference evidence="1" key="1">
    <citation type="submission" date="2019-11" db="EMBL/GenBank/DDBJ databases">
        <authorList>
            <person name="Feng L."/>
        </authorList>
    </citation>
    <scope>NUCLEOTIDE SEQUENCE</scope>
    <source>
        <strain evidence="1">AvaginalisLFYP127</strain>
    </source>
</reference>
<evidence type="ECO:0008006" key="2">
    <source>
        <dbReference type="Google" id="ProtNLM"/>
    </source>
</evidence>
<sequence length="54" mass="6210">MEQMACPVCKKRFFDVSRIPSEKIEIAAKCPHCGKISTLEISNKNKKKPYRAKK</sequence>